<name>A0A3N4JDL3_9PEZI</name>
<evidence type="ECO:0000313" key="3">
    <source>
        <dbReference type="Proteomes" id="UP000276215"/>
    </source>
</evidence>
<protein>
    <submittedName>
        <fullName evidence="2">Uncharacterized protein</fullName>
    </submittedName>
</protein>
<feature type="non-terminal residue" evidence="2">
    <location>
        <position position="56"/>
    </location>
</feature>
<keyword evidence="1" id="KW-0732">Signal</keyword>
<sequence length="56" mass="5994">MHLLSAATLTIPLFAILSLAADAPKQTGENPITYPLKGDMVDASRPVNITWKATTK</sequence>
<dbReference type="EMBL" id="ML120485">
    <property type="protein sequence ID" value="RPA91894.1"/>
    <property type="molecule type" value="Genomic_DNA"/>
</dbReference>
<evidence type="ECO:0000313" key="2">
    <source>
        <dbReference type="EMBL" id="RPA91894.1"/>
    </source>
</evidence>
<dbReference type="AlphaFoldDB" id="A0A3N4JDL3"/>
<reference evidence="2 3" key="1">
    <citation type="journal article" date="2018" name="Nat. Ecol. Evol.">
        <title>Pezizomycetes genomes reveal the molecular basis of ectomycorrhizal truffle lifestyle.</title>
        <authorList>
            <person name="Murat C."/>
            <person name="Payen T."/>
            <person name="Noel B."/>
            <person name="Kuo A."/>
            <person name="Morin E."/>
            <person name="Chen J."/>
            <person name="Kohler A."/>
            <person name="Krizsan K."/>
            <person name="Balestrini R."/>
            <person name="Da Silva C."/>
            <person name="Montanini B."/>
            <person name="Hainaut M."/>
            <person name="Levati E."/>
            <person name="Barry K.W."/>
            <person name="Belfiori B."/>
            <person name="Cichocki N."/>
            <person name="Clum A."/>
            <person name="Dockter R.B."/>
            <person name="Fauchery L."/>
            <person name="Guy J."/>
            <person name="Iotti M."/>
            <person name="Le Tacon F."/>
            <person name="Lindquist E.A."/>
            <person name="Lipzen A."/>
            <person name="Malagnac F."/>
            <person name="Mello A."/>
            <person name="Molinier V."/>
            <person name="Miyauchi S."/>
            <person name="Poulain J."/>
            <person name="Riccioni C."/>
            <person name="Rubini A."/>
            <person name="Sitrit Y."/>
            <person name="Splivallo R."/>
            <person name="Traeger S."/>
            <person name="Wang M."/>
            <person name="Zifcakova L."/>
            <person name="Wipf D."/>
            <person name="Zambonelli A."/>
            <person name="Paolocci F."/>
            <person name="Nowrousian M."/>
            <person name="Ottonello S."/>
            <person name="Baldrian P."/>
            <person name="Spatafora J.W."/>
            <person name="Henrissat B."/>
            <person name="Nagy L.G."/>
            <person name="Aury J.M."/>
            <person name="Wincker P."/>
            <person name="Grigoriev I.V."/>
            <person name="Bonfante P."/>
            <person name="Martin F.M."/>
        </authorList>
    </citation>
    <scope>NUCLEOTIDE SEQUENCE [LARGE SCALE GENOMIC DNA]</scope>
    <source>
        <strain evidence="2 3">120613-1</strain>
    </source>
</reference>
<accession>A0A3N4JDL3</accession>
<evidence type="ECO:0000256" key="1">
    <source>
        <dbReference type="SAM" id="SignalP"/>
    </source>
</evidence>
<dbReference type="OrthoDB" id="10324691at2759"/>
<dbReference type="Proteomes" id="UP000276215">
    <property type="component" value="Unassembled WGS sequence"/>
</dbReference>
<organism evidence="2 3">
    <name type="scientific">Choiromyces venosus 120613-1</name>
    <dbReference type="NCBI Taxonomy" id="1336337"/>
    <lineage>
        <taxon>Eukaryota</taxon>
        <taxon>Fungi</taxon>
        <taxon>Dikarya</taxon>
        <taxon>Ascomycota</taxon>
        <taxon>Pezizomycotina</taxon>
        <taxon>Pezizomycetes</taxon>
        <taxon>Pezizales</taxon>
        <taxon>Tuberaceae</taxon>
        <taxon>Choiromyces</taxon>
    </lineage>
</organism>
<keyword evidence="3" id="KW-1185">Reference proteome</keyword>
<proteinExistence type="predicted"/>
<feature type="chain" id="PRO_5018131022" evidence="1">
    <location>
        <begin position="21"/>
        <end position="56"/>
    </location>
</feature>
<gene>
    <name evidence="2" type="ORF">L873DRAFT_1658498</name>
</gene>
<feature type="signal peptide" evidence="1">
    <location>
        <begin position="1"/>
        <end position="20"/>
    </location>
</feature>